<protein>
    <submittedName>
        <fullName evidence="2">Uncharacterized protein</fullName>
    </submittedName>
</protein>
<reference evidence="2" key="1">
    <citation type="submission" date="2016-11" db="UniProtKB">
        <authorList>
            <consortium name="WormBaseParasite"/>
        </authorList>
    </citation>
    <scope>IDENTIFICATION</scope>
</reference>
<sequence length="134" mass="16139">MKLLRNLKMNGLRITPQDVFYLRRELQTDYNDQKNVKERRKCLQEACSTLYELKIELMEEIELSECKIASTTFLENAYFHCKNLWKNRNGEDLQYRWEYERKTCQLINYLVVQQIKNTNYLLASKSSPSQTQVI</sequence>
<evidence type="ECO:0000313" key="1">
    <source>
        <dbReference type="Proteomes" id="UP000095283"/>
    </source>
</evidence>
<name>A0A1I7WC32_HETBA</name>
<dbReference type="AlphaFoldDB" id="A0A1I7WC32"/>
<proteinExistence type="predicted"/>
<evidence type="ECO:0000313" key="2">
    <source>
        <dbReference type="WBParaSite" id="Hba_02270"/>
    </source>
</evidence>
<dbReference type="WBParaSite" id="Hba_02270">
    <property type="protein sequence ID" value="Hba_02270"/>
    <property type="gene ID" value="Hba_02270"/>
</dbReference>
<dbReference type="Proteomes" id="UP000095283">
    <property type="component" value="Unplaced"/>
</dbReference>
<keyword evidence="1" id="KW-1185">Reference proteome</keyword>
<accession>A0A1I7WC32</accession>
<organism evidence="1 2">
    <name type="scientific">Heterorhabditis bacteriophora</name>
    <name type="common">Entomopathogenic nematode worm</name>
    <dbReference type="NCBI Taxonomy" id="37862"/>
    <lineage>
        <taxon>Eukaryota</taxon>
        <taxon>Metazoa</taxon>
        <taxon>Ecdysozoa</taxon>
        <taxon>Nematoda</taxon>
        <taxon>Chromadorea</taxon>
        <taxon>Rhabditida</taxon>
        <taxon>Rhabditina</taxon>
        <taxon>Rhabditomorpha</taxon>
        <taxon>Strongyloidea</taxon>
        <taxon>Heterorhabditidae</taxon>
        <taxon>Heterorhabditis</taxon>
    </lineage>
</organism>